<feature type="region of interest" description="Disordered" evidence="11">
    <location>
        <begin position="398"/>
        <end position="428"/>
    </location>
</feature>
<dbReference type="GO" id="GO:0005640">
    <property type="term" value="C:nuclear outer membrane"/>
    <property type="evidence" value="ECO:0007669"/>
    <property type="project" value="UniProtKB-SubCell"/>
</dbReference>
<feature type="region of interest" description="Disordered" evidence="11">
    <location>
        <begin position="217"/>
        <end position="276"/>
    </location>
</feature>
<dbReference type="InterPro" id="IPR056887">
    <property type="entry name" value="SYNE1/2_dom"/>
</dbReference>
<feature type="region of interest" description="Disordered" evidence="11">
    <location>
        <begin position="294"/>
        <end position="337"/>
    </location>
</feature>
<feature type="coiled-coil region" evidence="10">
    <location>
        <begin position="1414"/>
        <end position="1444"/>
    </location>
</feature>
<feature type="compositionally biased region" description="Low complexity" evidence="11">
    <location>
        <begin position="234"/>
        <end position="244"/>
    </location>
</feature>
<evidence type="ECO:0000256" key="1">
    <source>
        <dbReference type="ARBA" id="ARBA00008619"/>
    </source>
</evidence>
<evidence type="ECO:0000259" key="13">
    <source>
        <dbReference type="PROSITE" id="PS51049"/>
    </source>
</evidence>
<keyword evidence="6 9" id="KW-0472">Membrane</keyword>
<accession>A0A5N5LAN8</accession>
<comment type="subcellular location">
    <subcellularLocation>
        <location evidence="8">Nucleus outer membrane</location>
        <topology evidence="8">Single-pass type IV membrane protein</topology>
    </subcellularLocation>
</comment>
<evidence type="ECO:0000313" key="14">
    <source>
        <dbReference type="EMBL" id="KAB5539843.1"/>
    </source>
</evidence>
<feature type="coiled-coil region" evidence="10">
    <location>
        <begin position="555"/>
        <end position="582"/>
    </location>
</feature>
<sequence length="4903" mass="556039">MAENDLLNQIPDATKHDSSMPYMESETKNSIGTEKVCTAILHVDHPILKPDGQQSVGPTKSGDTKEFIVENTTDYATDSKPGTTKSEEHHMQSLGTLAELQSISLTESVQPSQIGNTHSQLQPSVDVERFPGDADVLGDQDCMLLCRDITEVHVLQNEGVGTVEEHEATSELIRVRKNDWGKEERQETKNINEAHTELAKAGDGECLKLFSAIKRKKKAKEDQTNDEENRKTETSSSKKMSEGSSLHHQTTTIRHTNATDTTLSASTEYTQEDTPKSMNVFSLDVKAMDAIESKGDMDSPENTDRQLSDTSTALVGSSHASATSNHPTDIKSTDFKCTIKKQVPNSRDISETSRAESESPITAAVPLQLEFSIHSEAGSKAQTEASDSNDCLQAEEMSKAKTNVSGSEGDQCEDFKDKQTRTANEPARASALDPFLDISTNIHPVMDTSDNPTPREATWLLEPSLAELENQLGRAVLRILKCRNQPARLSTELMSQQLQEAESCRQYVEEQLASQSQCRGSGLSQLNQSMVKRWSSALLDATATVQVKESQLQQVTQYHLQIQALQDTLQELEQELEDSLSLVSLKSSAVQAKKLYALLKHMKKKKSLLEELMHTCCHVSPYLGEAEGPVACLIQVKNLQKKWQILEGTADRTLRHTDHCMSEASILMKDAKALLGEVEVLHTASSSPLTQIKDCQRTKQELITFSEFVELNQRYLYLLELSQAVFQCPLGEKEKEDISNVFKNLKSQLDCAQEKLCTYATCPSDHLLAEITNTMKSWFAWAKQTESRITRKKKLSLFPEEASQQVNSMTKLQSEISSRQFKLSPVVMKLKEEIAGLSQVDSSLMSSALQTLENFYSKISEKAESVTAELNQMLHARQRLDMQITDISTWLASLLEKESNKAAAIQLGSSITDLRGYHQKHKATLKEAEKRLSTTQTLLDETKDMIHGLSIVDTLHLTNKLTTLQEEISGVVKCKRTTCWELEELLHAQESSTEEFTAIQKSLRQITTDFEKQRYPVTRDSLAAFDPIRHMLIEHLSQVLEVQHCQENQRKDLLWTILNLQEKMRLLDQQSTEHEEYLTSKMHLENHFEAVKKRVLEVSECSRDADKRLHMGQTLLVEIHLVKISCRKTAEQLEAISGDLFPSQLNSEKQKIYSMLQGLTAWEQIVSSDVKNQEDSLLASSLSNIRELTPLIEHFRRVEEQLKQNSCLDPSDQAITKALQTCLTLERSVASGLRMLEICKDCTDIEGYGKTTDIGKRISKDCKMQMENLLKAKEALKDYHSSVRRAVGFLQQFETKLLIPSASFKDSKEELNHTQQLLTSLSKGFQDHVTELHARLPSQACFSPQTKKLHIQVVNHLHMTDAKLEAQAQQKLEALQRCLMEQATHTKQHDDMTHLLRNFDFQLSNSFSHKPISLEECNDQLEKIKVLQEELVNMSSRLEEMKDKCPLLNCNVGAEKTLGHLQRHWALLQQRLDSLKSRVALTETQWKEIMLRIKRSREALDHLQHSLSEISKMKGSLGKLQEILGQTEQLQNELDQEQLTLVSLRRCESRLLSASNLHEYNTSSQIRQELQSLLSRCGSLREQSSEVRHNVLSEIQEWGRFQEELKGLQQSVLSLLSALQSQSDPRHIREVRAEVDSQNVKLQDIMDRVRKRSKDPPQEIKNLYDLVTLSLKEAKDKVGQAMERSGSLQRMSEHVDKVTVGLSCAEALLQRKSPTVKEAESILKRVWDELDQWHSRIAELEAEVQELAEEQPERAHILMDELTKPLQLYQAVAKQAEQRTAFINRIPTYLQEYEDVLRSSTCWLTETQSWLKTPQTYTTAKCLHSHANSLQMMLDESEGMRGSLEAFGSSLHEISAVCDTSTEEQNMLQICTNISHMQHSVLEPLSQLQHAAAEMDAIEAEVKTMEKSITKIRSILSTVETQDIPLEEHLQNRQVILENLQAMQRTLAEIERCRDGLGLPTGAELSLSVFHRAEQLHPHISELQQLTEEQSTALRAAVGHSVALISPSDGGMVSSTGLHCSRDVMVPMETTYSKEDDDDDDDDYEDEGSHSSSSETLTCSAPEDPDEISVGENPGETSGATVVQVSVTKESFPGATEMPVETKLESVTSSTELKTTISNTTNSRSVDDDTAHVSVTTPAMLLPVTVDPAVQLNIPTKETEETPEDNKYPETTEMPEGVTHKNELKPEQTGTSAVKPGPVCKNKNVADMKTESSIQEILTDQVEESRSKPTEKENRTCTAVSEDHKLVETTVPTLDTDTISQEDKALDPVDEAPAETTSAIVVQVSVTKESPLKEIEKSMEPVPLKTETKPENGTSSKQKSFAKDAGPVSATICLQHLDTSIPVTPDPAVQLNISAKITSNETEEMLKDIKQAEAMEKPEGVTENDTLKPELIGASNVKPGLVSKDKDIVDMGTESDLQEMLEESKSKPIEKETVRQSAVSEDQQRAVSFLAVVPIVDTNTTPQEDTALEVQKELQEQRDLIEAIARQNSSADLEQEDQTQSQKRAGSIGGSLYVSEQPTEMEVTWAQLHLRLDLLLDSVNTKQDRTKLEVKSVAEDEVGNDARSSITQEMHGHAERLRLIHNKRLSLATPAGIVQSELCEALTCLSYTLSRITHTLQSPSERSRETSQLHLLNMQCLSSQLASISSMINSMGPEITVSEVSDATSCLERLSSCISSIQRALSSQEELLSRQLGHTPQLQIAEQLLESPVSVLEAKGAQHSKSTSFIQDLPSLQGVEGKVWSSVQEDKRTEQEVSALHRCYQANLQGLRDLLELGSERLQHSQVMHQHSCSQLQSLLRGHKRYFKELRWYHAMIQHLSKQIPEGAVQDQEEVEQLISKLVLQASEQGVHIQHNLEECSRYEEMGVKLGRQLEKLEAAMPSNDLNSEPESQLRDRLQAYQQLQRLLEDSRPQLELLQAQGLFPERVNHAGPISELQSNWLALHRQLEQEIQRTKEMQVSYDRFICSSAELEVWIASVLVNVQLWNNLCDPNPPDSEFLLPNIMNFFKELERRSVQKATAVRAGTQVLQLSDTEAPELRQHLVQLEKDWTELTNAVPSVQHTLQQLLAGLGQSEVRAYLSTWLEQMKSRLEEESSREHHVLNSTELTTLLQHLKDFKAEMTSRQPCVDFLNHSVEEAGFVNDAANRNERLTLAEQLGALNLDWILLHRKIDIKMREIEHKKQDCAQREGRLQQLCSWISVQEKKMRVNGRPAGWTQIQQALKDSEEEEEKLKLKSTELLQLRTLHMLGQKDGQHPGDQTFSSQVESTSEQCQTLRQQMSVVRGVVVGLKEQWAQLDAALRDVALHTIGMACKLECSKIPKLSLQQSKEHVDQLQELQMEVERSEQTWTNLASLFSEMKDKIHPGAAVLLSNELDQKKARWAAVVHDISLELQKAQMELQLWQEYRLLYEGCSEHLNHYWEQYEAFLSLLKKQEYDNEQLHRRINNISELEDKLEALQGNVGNVLEASKLLMVQLDPQAAPVIQSEARLLSRGLVHLSQALDKTREQLQEELEHHVCFSTDLESLMQCLRRSESVLTSPTQHTPPTSIEHLKLALLELSALTPDLGALNERSLRLPITASEAEQLQVLNTHWVQVFTQAMNRHREMYSVQLCDQSFQQKCQAWMVLLEKLESGLSNDISGNDSSMREQLALHQKLKMEVLIGQQLLDAVVREALRLLDENQVEDRKDLILRLTQLKERWRGTLRRVQQRSRCLEQQTEQWRLYRTGLKRLWRLLKDLEHLLSPAGLAPCSFQQLKQSIQDYEQAQEKLSDHEELYTQTVQVCRQILPLADVRTQAELKAEIETLQEAWEQSNGLIVKRKALSETVIQNWSCCEDGLADSALHLREIAVKLKQPLPDNIELQEKLFKEDENSLELWAGGLRELVTMKTDISQYVLPTDTMLLQGQVEELHSQWEELCLKVSKRKQEIADRLNAWTIFNDKHKELCEWLAQMERKVIHSSDYFSIEEMVEKLKKDCMEEINLFSENKSHLKRLGEQLLLASDQAKEANIHGVLQDVSDRWQHLFDHIEARVNKLKETLAAVQQLDKNMSNLRSWLSRIEAELTKPVHYSICNVEEIQKRMEEQQELQRDIEQHTEGITSVLTLCDMLLHDEDACSSNSENDSIQLTTHSLDQRWRNICSMSLERKIRIEETWRLWCKFQEDYLQFEDWLNIAEHTAAEPESSDVLYTVAKEELKRYEAFQREVHEKLAQLEMINSQYRRLARENRTDSANRLQTMVHQGNQRWDALHKRVAAILRRLRHFTAQREDFEGTRESLLVWLTEMDLQLTNVEHFSESDIEHKLKKLKGLKKKITRNTDKIDALIVFCEGLIQRSAPLDAVLIEDELEELHSYCQEVFSRVGCFHQRLTRPQPLLDKPELCISKSTAGMEVSDVADASNDTFTSQASMSLLAPPQERSGCETPLSVDSIPLEWDHTGDVGGSSSHEEDDDASFFSCLSGVEVTESSEAIVNSTVQSLTVTSVPGKDVVAQSWHSQAVPDKIPLSLPDTKEHTPDLPVHESTPYKQGYVQLMSECSSSIENVKKVSLILDNDEQHEDQGGLTSLTAADTQSRVIERWELLQARAVREEQCYNRDREQLMSDLHDITSWLGQVIPELEKLQNAETTCVSVQIMEARVKQLKDMQKAFARYKTLMLSLNLGGRELQCETGPEVQQLQEDLCSMNRSWAEACVSLEEWEENLRKSFMHCQEFHETLHSLLLWLAHAESRRFTVNVHDPSVHISVLHEHRTALMGLEEELKARQMRVTSLQELTTELLPESGPEDDFEATEKLHVIRNKLRLLLRQVKQDLQTVQERLDSSEALAVSKGQDPGSSSMELTASRSSSATRMQNRDSSPPRSFFYRVLRAAFPLHLLFLLLLVFACLVPLSEDDYSCTLSNNFARSFYPMLRYTNGPPPT</sequence>
<dbReference type="SMART" id="SM01249">
    <property type="entry name" value="KASH"/>
    <property type="match status" value="1"/>
</dbReference>
<evidence type="ECO:0000256" key="5">
    <source>
        <dbReference type="ARBA" id="ARBA00022989"/>
    </source>
</evidence>
<keyword evidence="3 9" id="KW-0812">Transmembrane</keyword>
<evidence type="ECO:0000256" key="8">
    <source>
        <dbReference type="ARBA" id="ARBA00046312"/>
    </source>
</evidence>
<keyword evidence="4" id="KW-0677">Repeat</keyword>
<feature type="compositionally biased region" description="Polar residues" evidence="11">
    <location>
        <begin position="246"/>
        <end position="269"/>
    </location>
</feature>
<keyword evidence="15" id="KW-1185">Reference proteome</keyword>
<feature type="compositionally biased region" description="Basic and acidic residues" evidence="11">
    <location>
        <begin position="2223"/>
        <end position="2239"/>
    </location>
</feature>
<dbReference type="Pfam" id="PF00435">
    <property type="entry name" value="Spectrin"/>
    <property type="match status" value="2"/>
</dbReference>
<evidence type="ECO:0000256" key="7">
    <source>
        <dbReference type="ARBA" id="ARBA00023242"/>
    </source>
</evidence>
<feature type="topological domain" description="Perinuclear space" evidence="9">
    <location>
        <begin position="4874"/>
        <end position="4903"/>
    </location>
</feature>
<dbReference type="InterPro" id="IPR018159">
    <property type="entry name" value="Spectrin/alpha-actinin"/>
</dbReference>
<keyword evidence="10" id="KW-0175">Coiled coil</keyword>
<keyword evidence="7" id="KW-0539">Nucleus</keyword>
<feature type="compositionally biased region" description="Polar residues" evidence="11">
    <location>
        <begin position="4817"/>
        <end position="4842"/>
    </location>
</feature>
<dbReference type="FunFam" id="1.20.58.60:FF:000157">
    <property type="entry name" value="Nesprin-1 isoform 1"/>
    <property type="match status" value="1"/>
</dbReference>
<feature type="coiled-coil region" evidence="10">
    <location>
        <begin position="1888"/>
        <end position="1946"/>
    </location>
</feature>
<dbReference type="SMART" id="SM00150">
    <property type="entry name" value="SPEC"/>
    <property type="match status" value="11"/>
</dbReference>
<feature type="region of interest" description="Disordered" evidence="11">
    <location>
        <begin position="2219"/>
        <end position="2239"/>
    </location>
</feature>
<feature type="compositionally biased region" description="Acidic residues" evidence="11">
    <location>
        <begin position="2035"/>
        <end position="2046"/>
    </location>
</feature>
<feature type="domain" description="KASH" evidence="13">
    <location>
        <begin position="4844"/>
        <end position="4903"/>
    </location>
</feature>
<protein>
    <recommendedName>
        <fullName evidence="13">KASH domain-containing protein</fullName>
    </recommendedName>
</protein>
<evidence type="ECO:0000313" key="15">
    <source>
        <dbReference type="Proteomes" id="UP000327468"/>
    </source>
</evidence>
<dbReference type="PANTHER" id="PTHR14514">
    <property type="entry name" value="PKA ANCHORING PROTEIN"/>
    <property type="match status" value="1"/>
</dbReference>
<name>A0A5N5LAN8_PANHP</name>
<comment type="caution">
    <text evidence="14">The sequence shown here is derived from an EMBL/GenBank/DDBJ whole genome shotgun (WGS) entry which is preliminary data.</text>
</comment>
<organism evidence="14 15">
    <name type="scientific">Pangasianodon hypophthalmus</name>
    <name type="common">Striped catfish</name>
    <name type="synonym">Helicophagus hypophthalmus</name>
    <dbReference type="NCBI Taxonomy" id="310915"/>
    <lineage>
        <taxon>Eukaryota</taxon>
        <taxon>Metazoa</taxon>
        <taxon>Chordata</taxon>
        <taxon>Craniata</taxon>
        <taxon>Vertebrata</taxon>
        <taxon>Euteleostomi</taxon>
        <taxon>Actinopterygii</taxon>
        <taxon>Neopterygii</taxon>
        <taxon>Teleostei</taxon>
        <taxon>Ostariophysi</taxon>
        <taxon>Siluriformes</taxon>
        <taxon>Pangasiidae</taxon>
        <taxon>Pangasianodon</taxon>
    </lineage>
</organism>
<evidence type="ECO:0000256" key="12">
    <source>
        <dbReference type="SAM" id="Phobius"/>
    </source>
</evidence>
<evidence type="ECO:0000256" key="6">
    <source>
        <dbReference type="ARBA" id="ARBA00023136"/>
    </source>
</evidence>
<reference evidence="14 15" key="1">
    <citation type="submission" date="2019-06" db="EMBL/GenBank/DDBJ databases">
        <title>A chromosome-scale genome assembly of the striped catfish, Pangasianodon hypophthalmus.</title>
        <authorList>
            <person name="Wen M."/>
            <person name="Zahm M."/>
            <person name="Roques C."/>
            <person name="Cabau C."/>
            <person name="Klopp C."/>
            <person name="Donnadieu C."/>
            <person name="Jouanno E."/>
            <person name="Avarre J.-C."/>
            <person name="Campet M."/>
            <person name="Ha T.T.T."/>
            <person name="Dugue R."/>
            <person name="Lampietro C."/>
            <person name="Louis A."/>
            <person name="Herpin A."/>
            <person name="Echchiki A."/>
            <person name="Berthelot C."/>
            <person name="Parey E."/>
            <person name="Roest-Crollius H."/>
            <person name="Braasch I."/>
            <person name="Postlethwait J."/>
            <person name="Bobe J."/>
            <person name="Montfort J."/>
            <person name="Bouchez O."/>
            <person name="Begum T."/>
            <person name="Schartl M."/>
            <person name="Guiguen Y."/>
        </authorList>
    </citation>
    <scope>NUCLEOTIDE SEQUENCE [LARGE SCALE GENOMIC DNA]</scope>
    <source>
        <strain evidence="14 15">Indonesia</strain>
        <tissue evidence="14">Blood</tissue>
    </source>
</reference>
<feature type="transmembrane region" description="Helical" evidence="12">
    <location>
        <begin position="4853"/>
        <end position="4873"/>
    </location>
</feature>
<feature type="compositionally biased region" description="Basic and acidic residues" evidence="11">
    <location>
        <begin position="219"/>
        <end position="233"/>
    </location>
</feature>
<dbReference type="Gene3D" id="1.20.58.60">
    <property type="match status" value="12"/>
</dbReference>
<feature type="region of interest" description="Disordered" evidence="11">
    <location>
        <begin position="2487"/>
        <end position="2509"/>
    </location>
</feature>
<feature type="compositionally biased region" description="Polar residues" evidence="11">
    <location>
        <begin position="308"/>
        <end position="327"/>
    </location>
</feature>
<evidence type="ECO:0000256" key="4">
    <source>
        <dbReference type="ARBA" id="ARBA00022737"/>
    </source>
</evidence>
<feature type="region of interest" description="Disordered" evidence="11">
    <location>
        <begin position="4402"/>
        <end position="4440"/>
    </location>
</feature>
<dbReference type="InterPro" id="IPR012315">
    <property type="entry name" value="KASH"/>
</dbReference>
<gene>
    <name evidence="14" type="ORF">PHYPO_G00093830</name>
</gene>
<keyword evidence="2" id="KW-0597">Phosphoprotein</keyword>
<dbReference type="Pfam" id="PF25035">
    <property type="entry name" value="SYNE1"/>
    <property type="match status" value="1"/>
</dbReference>
<feature type="region of interest" description="Disordered" evidence="11">
    <location>
        <begin position="2032"/>
        <end position="2079"/>
    </location>
</feature>
<dbReference type="InterPro" id="IPR002017">
    <property type="entry name" value="Spectrin_repeat"/>
</dbReference>
<feature type="compositionally biased region" description="Polar residues" evidence="11">
    <location>
        <begin position="2487"/>
        <end position="2504"/>
    </location>
</feature>
<dbReference type="PROSITE" id="PS51049">
    <property type="entry name" value="KASH"/>
    <property type="match status" value="1"/>
</dbReference>
<feature type="compositionally biased region" description="Basic and acidic residues" evidence="11">
    <location>
        <begin position="294"/>
        <end position="307"/>
    </location>
</feature>
<dbReference type="PANTHER" id="PTHR14514:SF4">
    <property type="entry name" value="NESPRIN-2"/>
    <property type="match status" value="1"/>
</dbReference>
<evidence type="ECO:0000256" key="9">
    <source>
        <dbReference type="PROSITE-ProRule" id="PRU00385"/>
    </source>
</evidence>
<evidence type="ECO:0000256" key="2">
    <source>
        <dbReference type="ARBA" id="ARBA00022553"/>
    </source>
</evidence>
<evidence type="ECO:0000256" key="10">
    <source>
        <dbReference type="SAM" id="Coils"/>
    </source>
</evidence>
<dbReference type="SUPFAM" id="SSF46966">
    <property type="entry name" value="Spectrin repeat"/>
    <property type="match status" value="11"/>
</dbReference>
<feature type="coiled-coil region" evidence="10">
    <location>
        <begin position="3426"/>
        <end position="3463"/>
    </location>
</feature>
<evidence type="ECO:0000256" key="3">
    <source>
        <dbReference type="ARBA" id="ARBA00022692"/>
    </source>
</evidence>
<dbReference type="CDD" id="cd00176">
    <property type="entry name" value="SPEC"/>
    <property type="match status" value="4"/>
</dbReference>
<dbReference type="Pfam" id="PF10541">
    <property type="entry name" value="KASH"/>
    <property type="match status" value="1"/>
</dbReference>
<proteinExistence type="inferred from homology"/>
<evidence type="ECO:0000256" key="11">
    <source>
        <dbReference type="SAM" id="MobiDB-lite"/>
    </source>
</evidence>
<feature type="region of interest" description="Disordered" evidence="11">
    <location>
        <begin position="1"/>
        <end position="24"/>
    </location>
</feature>
<comment type="similarity">
    <text evidence="1">Belongs to the nesprin family.</text>
</comment>
<dbReference type="FunFam" id="1.20.58.60:FF:000126">
    <property type="entry name" value="Spectrin repeat containing, nuclear envelope 1a"/>
    <property type="match status" value="1"/>
</dbReference>
<dbReference type="EMBL" id="VFJC01000020">
    <property type="protein sequence ID" value="KAB5539843.1"/>
    <property type="molecule type" value="Genomic_DNA"/>
</dbReference>
<feature type="topological domain" description="Cytoplasmic" evidence="9">
    <location>
        <begin position="1"/>
        <end position="4852"/>
    </location>
</feature>
<feature type="region of interest" description="Disordered" evidence="11">
    <location>
        <begin position="2301"/>
        <end position="2324"/>
    </location>
</feature>
<dbReference type="Proteomes" id="UP000327468">
    <property type="component" value="Chromosome 19"/>
</dbReference>
<keyword evidence="5 12" id="KW-1133">Transmembrane helix</keyword>
<feature type="region of interest" description="Disordered" evidence="11">
    <location>
        <begin position="4808"/>
        <end position="4842"/>
    </location>
</feature>